<dbReference type="EMBL" id="JACJIQ010000021">
    <property type="protein sequence ID" value="MBA9079371.1"/>
    <property type="molecule type" value="Genomic_DNA"/>
</dbReference>
<keyword evidence="2" id="KW-1185">Reference proteome</keyword>
<reference evidence="1 2" key="1">
    <citation type="submission" date="2020-08" db="EMBL/GenBank/DDBJ databases">
        <title>Genomic Encyclopedia of Type Strains, Phase IV (KMG-IV): sequencing the most valuable type-strain genomes for metagenomic binning, comparative biology and taxonomic classification.</title>
        <authorList>
            <person name="Goeker M."/>
        </authorList>
    </citation>
    <scope>NUCLEOTIDE SEQUENCE [LARGE SCALE GENOMIC DNA]</scope>
    <source>
        <strain evidence="1 2">DSM 29854</strain>
    </source>
</reference>
<accession>A0A839H0B8</accession>
<proteinExistence type="predicted"/>
<dbReference type="Proteomes" id="UP000563094">
    <property type="component" value="Unassembled WGS sequence"/>
</dbReference>
<name>A0A839H0B8_9BACT</name>
<gene>
    <name evidence="1" type="ORF">FHS90_004106</name>
</gene>
<comment type="caution">
    <text evidence="1">The sequence shown here is derived from an EMBL/GenBank/DDBJ whole genome shotgun (WGS) entry which is preliminary data.</text>
</comment>
<protein>
    <submittedName>
        <fullName evidence="1">Uncharacterized protein</fullName>
    </submittedName>
</protein>
<organism evidence="1 2">
    <name type="scientific">Rufibacter quisquiliarum</name>
    <dbReference type="NCBI Taxonomy" id="1549639"/>
    <lineage>
        <taxon>Bacteria</taxon>
        <taxon>Pseudomonadati</taxon>
        <taxon>Bacteroidota</taxon>
        <taxon>Cytophagia</taxon>
        <taxon>Cytophagales</taxon>
        <taxon>Hymenobacteraceae</taxon>
        <taxon>Rufibacter</taxon>
    </lineage>
</organism>
<sequence>MPRLPFFMDFFRLAGMGGYSNRLCYCLTHF</sequence>
<evidence type="ECO:0000313" key="1">
    <source>
        <dbReference type="EMBL" id="MBA9079371.1"/>
    </source>
</evidence>
<evidence type="ECO:0000313" key="2">
    <source>
        <dbReference type="Proteomes" id="UP000563094"/>
    </source>
</evidence>
<dbReference type="AlphaFoldDB" id="A0A839H0B8"/>